<dbReference type="EMBL" id="ABXU01000023">
    <property type="protein sequence ID" value="EEB34377.1"/>
    <property type="molecule type" value="Genomic_DNA"/>
</dbReference>
<evidence type="ECO:0000313" key="2">
    <source>
        <dbReference type="Proteomes" id="UP000003676"/>
    </source>
</evidence>
<organism evidence="1 2">
    <name type="scientific">Desulfovibrio piger ATCC 29098</name>
    <dbReference type="NCBI Taxonomy" id="411464"/>
    <lineage>
        <taxon>Bacteria</taxon>
        <taxon>Pseudomonadati</taxon>
        <taxon>Thermodesulfobacteriota</taxon>
        <taxon>Desulfovibrionia</taxon>
        <taxon>Desulfovibrionales</taxon>
        <taxon>Desulfovibrionaceae</taxon>
        <taxon>Desulfovibrio</taxon>
    </lineage>
</organism>
<evidence type="ECO:0000313" key="1">
    <source>
        <dbReference type="EMBL" id="EEB34377.1"/>
    </source>
</evidence>
<dbReference type="Proteomes" id="UP000003676">
    <property type="component" value="Unassembled WGS sequence"/>
</dbReference>
<proteinExistence type="predicted"/>
<dbReference type="HOGENOM" id="CLU_3198984_0_0_7"/>
<sequence length="45" mass="5214">MKGCFAAQFPGVILWDRPILENLLKKHSIPYADIDRMLAEPRLVF</sequence>
<dbReference type="AlphaFoldDB" id="B6WRF9"/>
<reference evidence="1 2" key="1">
    <citation type="submission" date="2008-10" db="EMBL/GenBank/DDBJ databases">
        <title>Draft genome sequence of Desulvovibrio piger (ATCC 29098).</title>
        <authorList>
            <person name="Sudarsanam P."/>
            <person name="Ley R."/>
            <person name="Guruge J."/>
            <person name="Turnbaugh P.J."/>
            <person name="Mahowald M."/>
            <person name="Liep D."/>
            <person name="Gordon J."/>
        </authorList>
    </citation>
    <scope>NUCLEOTIDE SEQUENCE [LARGE SCALE GENOMIC DNA]</scope>
    <source>
        <strain evidence="1 2">ATCC 29098</strain>
    </source>
</reference>
<gene>
    <name evidence="1" type="ORF">DESPIG_00649</name>
</gene>
<reference evidence="1 2" key="2">
    <citation type="submission" date="2008-10" db="EMBL/GenBank/DDBJ databases">
        <authorList>
            <person name="Fulton L."/>
            <person name="Clifton S."/>
            <person name="Fulton B."/>
            <person name="Xu J."/>
            <person name="Minx P."/>
            <person name="Pepin K.H."/>
            <person name="Johnson M."/>
            <person name="Bhonagiri V."/>
            <person name="Nash W.E."/>
            <person name="Mardis E.R."/>
            <person name="Wilson R.K."/>
        </authorList>
    </citation>
    <scope>NUCLEOTIDE SEQUENCE [LARGE SCALE GENOMIC DNA]</scope>
    <source>
        <strain evidence="1 2">ATCC 29098</strain>
    </source>
</reference>
<accession>B6WRF9</accession>
<comment type="caution">
    <text evidence="1">The sequence shown here is derived from an EMBL/GenBank/DDBJ whole genome shotgun (WGS) entry which is preliminary data.</text>
</comment>
<protein>
    <submittedName>
        <fullName evidence="1">Uncharacterized protein</fullName>
    </submittedName>
</protein>
<name>B6WRF9_9BACT</name>